<keyword evidence="2" id="KW-0285">Flavoprotein</keyword>
<dbReference type="Gene3D" id="3.50.50.60">
    <property type="entry name" value="FAD/NAD(P)-binding domain"/>
    <property type="match status" value="2"/>
</dbReference>
<dbReference type="InterPro" id="IPR000172">
    <property type="entry name" value="GMC_OxRdtase_N"/>
</dbReference>
<reference evidence="5 6" key="1">
    <citation type="submission" date="2016-03" db="EMBL/GenBank/DDBJ databases">
        <title>Cyphomyrmex costatus WGS genome.</title>
        <authorList>
            <person name="Nygaard S."/>
            <person name="Hu H."/>
            <person name="Boomsma J."/>
            <person name="Zhang G."/>
        </authorList>
    </citation>
    <scope>NUCLEOTIDE SEQUENCE [LARGE SCALE GENOMIC DNA]</scope>
    <source>
        <strain evidence="5">MS0001</strain>
        <tissue evidence="5">Whole body</tissue>
    </source>
</reference>
<gene>
    <name evidence="5" type="ORF">ALC62_15701</name>
</gene>
<evidence type="ECO:0000313" key="5">
    <source>
        <dbReference type="EMBL" id="KYM93715.1"/>
    </source>
</evidence>
<evidence type="ECO:0000256" key="2">
    <source>
        <dbReference type="RuleBase" id="RU003968"/>
    </source>
</evidence>
<dbReference type="InterPro" id="IPR012132">
    <property type="entry name" value="GMC_OxRdtase"/>
</dbReference>
<dbReference type="STRING" id="456900.A0A151I6R9"/>
<evidence type="ECO:0000313" key="6">
    <source>
        <dbReference type="Proteomes" id="UP000078542"/>
    </source>
</evidence>
<evidence type="ECO:0000256" key="1">
    <source>
        <dbReference type="ARBA" id="ARBA00010790"/>
    </source>
</evidence>
<organism evidence="5 6">
    <name type="scientific">Cyphomyrmex costatus</name>
    <dbReference type="NCBI Taxonomy" id="456900"/>
    <lineage>
        <taxon>Eukaryota</taxon>
        <taxon>Metazoa</taxon>
        <taxon>Ecdysozoa</taxon>
        <taxon>Arthropoda</taxon>
        <taxon>Hexapoda</taxon>
        <taxon>Insecta</taxon>
        <taxon>Pterygota</taxon>
        <taxon>Neoptera</taxon>
        <taxon>Endopterygota</taxon>
        <taxon>Hymenoptera</taxon>
        <taxon>Apocrita</taxon>
        <taxon>Aculeata</taxon>
        <taxon>Formicoidea</taxon>
        <taxon>Formicidae</taxon>
        <taxon>Myrmicinae</taxon>
        <taxon>Cyphomyrmex</taxon>
    </lineage>
</organism>
<sequence>MLLPSYHFIVIGGGSAGAVVASRLSEIEDWNVLLLEAGGDEPEISDVPLLAGYLQLSQLDWQYKTEAQGDACLAMENGRCNWPRGKVLGGSSVLNYMLYLRGNKRDYDIWEQQGNTGWSSRDILHYFKKSEDNQNPYLIRTPYHAKDGYLTVQEAPWHTPLAAAFVQAGQEMGYENRDINGEFQTGFMIAQGTIRHGSRCSSAKAFLRPTRLRKNLHVVMHAHATKVLINPKTKHIYGVEFVRNDKMFRVRAKNEVIVSSGSINSAQLLMLSGIGPKDHLRDLGIPVIQDSKVGSNLQDHVGLGGLTFMVNQKISIVEKRLKNIQTVMQYAAMGSGPLTVLGGVESVAFVNTKYANVSLDFPDIELHFVSGSTNSDGGRQLRKVHGLTKQFYDAVFGPINDKDTWSVIPMLLRPKSRGVIKLRSKNPFDYPLIYANYFKEAEDIATLIEGVKISVALSRTDAFKRFGSELNSQQFPGCKHISMYTDPYWECMIRYYSVTIYHPVGTCKMGPYWDPEAVVDPQLRVYGVTGLRVIDASIMPNLCGYIMDNENQTLSTEKLSAQYDYVIIGGGSAGAVLASRLSEDENCTVLLLEAGVDEVPLSDVPWLYQSLQRTYLDWDFKTESSSNYCLAMHNHQCRWPRGKVLGGSSVLNAMLYIRGNKRDYDSWAALGNVGWDYENVLPYFKRSEDARAEELANSPYHKKNGYLTVERFKYNPPIADYIVHSGEELRYKVRDVNGANQTGFTYSFGTLRDGLRCSTAKAYLRPALKRKNLYISLESFVEKILVKEDDTSKVAYGVLFRKGKRRFTVSAKREVILSAGAIQSPQLLMLSGIGPKHHLKKMNISVVHHAPGVGQNLQDHVGMAGIIYTIDPPHSKSEQNKFSIKQSDVRKLRNIRELLWNSSGPLYTTVFSAGMAFFNTKYADEIDYPDIQLIFSAFSDYGILTANLYGVESSTITGLYENITEDTQAFGIFPLLLRPRSRGFIELKSIDPDEAPAIIPNYFKDSRDLQVLVESVKFMERIRHTRLMRKLNARPNPNPIPGCSQFDSSSDKYWACYARHFTSTIYHPVGTCKMGPANDSYAVVDARLRVHGISRLRVIDASIMPHIVSGNTNAPTIMIAEKGADLIKEDWQSCFGTC</sequence>
<dbReference type="SUPFAM" id="SSF51905">
    <property type="entry name" value="FAD/NAD(P)-binding domain"/>
    <property type="match status" value="2"/>
</dbReference>
<dbReference type="GO" id="GO:0050660">
    <property type="term" value="F:flavin adenine dinucleotide binding"/>
    <property type="evidence" value="ECO:0007669"/>
    <property type="project" value="InterPro"/>
</dbReference>
<feature type="domain" description="Glucose-methanol-choline oxidoreductase N-terminal" evidence="4">
    <location>
        <begin position="820"/>
        <end position="834"/>
    </location>
</feature>
<dbReference type="Pfam" id="PF00732">
    <property type="entry name" value="GMC_oxred_N"/>
    <property type="match status" value="2"/>
</dbReference>
<dbReference type="Proteomes" id="UP000078542">
    <property type="component" value="Unassembled WGS sequence"/>
</dbReference>
<dbReference type="EMBL" id="KQ978473">
    <property type="protein sequence ID" value="KYM93715.1"/>
    <property type="molecule type" value="Genomic_DNA"/>
</dbReference>
<dbReference type="SUPFAM" id="SSF54373">
    <property type="entry name" value="FAD-linked reductases, C-terminal domain"/>
    <property type="match status" value="2"/>
</dbReference>
<keyword evidence="6" id="KW-1185">Reference proteome</keyword>
<accession>A0A151I6R9</accession>
<keyword evidence="2" id="KW-0274">FAD</keyword>
<evidence type="ECO:0000259" key="4">
    <source>
        <dbReference type="PROSITE" id="PS00624"/>
    </source>
</evidence>
<proteinExistence type="inferred from homology"/>
<dbReference type="PROSITE" id="PS00624">
    <property type="entry name" value="GMC_OXRED_2"/>
    <property type="match status" value="1"/>
</dbReference>
<feature type="domain" description="Glucose-methanol-choline oxidoreductase N-terminal" evidence="3">
    <location>
        <begin position="85"/>
        <end position="108"/>
    </location>
</feature>
<name>A0A151I6R9_9HYME</name>
<dbReference type="PANTHER" id="PTHR11552">
    <property type="entry name" value="GLUCOSE-METHANOL-CHOLINE GMC OXIDOREDUCTASE"/>
    <property type="match status" value="1"/>
</dbReference>
<dbReference type="PROSITE" id="PS00623">
    <property type="entry name" value="GMC_OXRED_1"/>
    <property type="match status" value="2"/>
</dbReference>
<dbReference type="Gene3D" id="3.30.560.10">
    <property type="entry name" value="Glucose Oxidase, domain 3"/>
    <property type="match status" value="2"/>
</dbReference>
<dbReference type="InterPro" id="IPR007867">
    <property type="entry name" value="GMC_OxRtase_C"/>
</dbReference>
<comment type="similarity">
    <text evidence="1 2">Belongs to the GMC oxidoreductase family.</text>
</comment>
<dbReference type="InterPro" id="IPR036188">
    <property type="entry name" value="FAD/NAD-bd_sf"/>
</dbReference>
<feature type="domain" description="Glucose-methanol-choline oxidoreductase N-terminal" evidence="3">
    <location>
        <begin position="642"/>
        <end position="665"/>
    </location>
</feature>
<dbReference type="AlphaFoldDB" id="A0A151I6R9"/>
<evidence type="ECO:0000259" key="3">
    <source>
        <dbReference type="PROSITE" id="PS00623"/>
    </source>
</evidence>
<dbReference type="PANTHER" id="PTHR11552:SF227">
    <property type="entry name" value="GLUCOSE DEHYDROGENASE [FAD, QUINONE]-LIKE PROTEIN"/>
    <property type="match status" value="1"/>
</dbReference>
<dbReference type="GO" id="GO:0016614">
    <property type="term" value="F:oxidoreductase activity, acting on CH-OH group of donors"/>
    <property type="evidence" value="ECO:0007669"/>
    <property type="project" value="InterPro"/>
</dbReference>
<protein>
    <submittedName>
        <fullName evidence="5">Glucose dehydrogenase [acceptor]</fullName>
    </submittedName>
</protein>
<dbReference type="Pfam" id="PF05199">
    <property type="entry name" value="GMC_oxred_C"/>
    <property type="match status" value="2"/>
</dbReference>